<evidence type="ECO:0000313" key="3">
    <source>
        <dbReference type="Proteomes" id="UP000273516"/>
    </source>
</evidence>
<feature type="transmembrane region" description="Helical" evidence="1">
    <location>
        <begin position="21"/>
        <end position="44"/>
    </location>
</feature>
<evidence type="ECO:0000313" key="2">
    <source>
        <dbReference type="EMBL" id="RMC31009.1"/>
    </source>
</evidence>
<accession>A0A3M0LZR6</accession>
<keyword evidence="1" id="KW-1133">Transmembrane helix</keyword>
<keyword evidence="1" id="KW-0472">Membrane</keyword>
<feature type="transmembrane region" description="Helical" evidence="1">
    <location>
        <begin position="50"/>
        <end position="72"/>
    </location>
</feature>
<protein>
    <submittedName>
        <fullName evidence="2">Phage holin family protein</fullName>
    </submittedName>
</protein>
<gene>
    <name evidence="2" type="ORF">C9E81_21210</name>
</gene>
<proteinExistence type="predicted"/>
<organism evidence="2 3">
    <name type="scientific">Paracoccus alkanivorans</name>
    <dbReference type="NCBI Taxonomy" id="2116655"/>
    <lineage>
        <taxon>Bacteria</taxon>
        <taxon>Pseudomonadati</taxon>
        <taxon>Pseudomonadota</taxon>
        <taxon>Alphaproteobacteria</taxon>
        <taxon>Rhodobacterales</taxon>
        <taxon>Paracoccaceae</taxon>
        <taxon>Paracoccus</taxon>
    </lineage>
</organism>
<dbReference type="OrthoDB" id="7773672at2"/>
<comment type="caution">
    <text evidence="2">The sequence shown here is derived from an EMBL/GenBank/DDBJ whole genome shotgun (WGS) entry which is preliminary data.</text>
</comment>
<keyword evidence="1" id="KW-0812">Transmembrane</keyword>
<reference evidence="2 3" key="1">
    <citation type="submission" date="2018-07" db="EMBL/GenBank/DDBJ databases">
        <authorList>
            <person name="Zhang Y."/>
            <person name="Wang L."/>
            <person name="Ma S."/>
        </authorList>
    </citation>
    <scope>NUCLEOTIDE SEQUENCE [LARGE SCALE GENOMIC DNA]</scope>
    <source>
        <strain evidence="2 3">4-2</strain>
    </source>
</reference>
<dbReference type="EMBL" id="QOKZ01000014">
    <property type="protein sequence ID" value="RMC31009.1"/>
    <property type="molecule type" value="Genomic_DNA"/>
</dbReference>
<dbReference type="AlphaFoldDB" id="A0A3M0LZR6"/>
<keyword evidence="3" id="KW-1185">Reference proteome</keyword>
<dbReference type="Proteomes" id="UP000273516">
    <property type="component" value="Unassembled WGS sequence"/>
</dbReference>
<evidence type="ECO:0000256" key="1">
    <source>
        <dbReference type="SAM" id="Phobius"/>
    </source>
</evidence>
<sequence>MFDYTRRLQLALGDALRRSTMKIVAGVVIAAGAGFLVAALWIWLAYGLEWGAALASLAIGGGFVVIGMFILLMAKNPRHPMPTTDELKREVDTHVNLAADAATERARNEAARVMGMAESKLFSLMGGAGKTARKAARGKQRLSAAANSNTGSMVKLLAAFAIGAVLASRLRRGRDEDDDPA</sequence>
<dbReference type="RefSeq" id="WP_122114356.1">
    <property type="nucleotide sequence ID" value="NZ_QOKZ01000014.1"/>
</dbReference>
<name>A0A3M0LZR6_9RHOB</name>